<accession>A0ABN8JA48</accession>
<dbReference type="PANTHER" id="PTHR11188">
    <property type="entry name" value="ARRESTIN DOMAIN CONTAINING PROTEIN"/>
    <property type="match status" value="1"/>
</dbReference>
<comment type="similarity">
    <text evidence="1">Belongs to the arrestin family.</text>
</comment>
<dbReference type="Gene3D" id="2.60.40.640">
    <property type="match status" value="2"/>
</dbReference>
<dbReference type="InterPro" id="IPR050357">
    <property type="entry name" value="Arrestin_domain-protein"/>
</dbReference>
<keyword evidence="2" id="KW-0716">Sensory transduction</keyword>
<evidence type="ECO:0000256" key="1">
    <source>
        <dbReference type="ARBA" id="ARBA00005298"/>
    </source>
</evidence>
<evidence type="ECO:0000259" key="3">
    <source>
        <dbReference type="SMART" id="SM01017"/>
    </source>
</evidence>
<sequence length="299" mass="34322">MVWENCNVTLNSGDSGIFYTGNIVTGSVTVEFKKEQKIKYVVFKVIGVSKARWSRAAPTIPYLKIYSEKYEVLDETIDVFSEINGKKVKPGISNFQFHFTLPSDLPSTFKSSIASVHYFIEIKCKASCNRKKVKIIPFVVLSYVDLNCVEDNKVPMMYEMSKVFKTSGTFSLYFKTYRGFAPKQSLPFEIDISNEKKVKISKIIVSLIQKLEYVVSTGYANDEKKICKIEHRDLTNESKEYCKIFMDVPQTAPSSINVRNPMVNISYVLRVEVIFKFHLTLYEDIPVTISTVPIQHYSY</sequence>
<dbReference type="Pfam" id="PF02752">
    <property type="entry name" value="Arrestin_C"/>
    <property type="match status" value="1"/>
</dbReference>
<dbReference type="InterPro" id="IPR011021">
    <property type="entry name" value="Arrestin-like_N"/>
</dbReference>
<dbReference type="InterPro" id="IPR011022">
    <property type="entry name" value="Arrestin_C-like"/>
</dbReference>
<dbReference type="SUPFAM" id="SSF81296">
    <property type="entry name" value="E set domains"/>
    <property type="match status" value="2"/>
</dbReference>
<evidence type="ECO:0000313" key="4">
    <source>
        <dbReference type="EMBL" id="CAH2076428.1"/>
    </source>
</evidence>
<dbReference type="InterPro" id="IPR014752">
    <property type="entry name" value="Arrestin-like_C"/>
</dbReference>
<reference evidence="4" key="1">
    <citation type="submission" date="2022-03" db="EMBL/GenBank/DDBJ databases">
        <authorList>
            <person name="Martin H S."/>
        </authorList>
    </citation>
    <scope>NUCLEOTIDE SEQUENCE</scope>
</reference>
<dbReference type="Pfam" id="PF00339">
    <property type="entry name" value="Arrestin_N"/>
    <property type="match status" value="1"/>
</dbReference>
<dbReference type="SMART" id="SM01017">
    <property type="entry name" value="Arrestin_C"/>
    <property type="match status" value="1"/>
</dbReference>
<dbReference type="Proteomes" id="UP000837857">
    <property type="component" value="Chromosome 9"/>
</dbReference>
<name>A0ABN8JA48_9NEOP</name>
<feature type="domain" description="Arrestin C-terminal-like" evidence="3">
    <location>
        <begin position="166"/>
        <end position="294"/>
    </location>
</feature>
<evidence type="ECO:0000256" key="2">
    <source>
        <dbReference type="ARBA" id="ARBA00022606"/>
    </source>
</evidence>
<gene>
    <name evidence="4" type="ORF">IPOD504_LOCUS17278</name>
</gene>
<feature type="non-terminal residue" evidence="4">
    <location>
        <position position="299"/>
    </location>
</feature>
<proteinExistence type="inferred from homology"/>
<protein>
    <recommendedName>
        <fullName evidence="3">Arrestin C-terminal-like domain-containing protein</fullName>
    </recommendedName>
</protein>
<dbReference type="EMBL" id="OW152821">
    <property type="protein sequence ID" value="CAH2076428.1"/>
    <property type="molecule type" value="Genomic_DNA"/>
</dbReference>
<evidence type="ECO:0000313" key="5">
    <source>
        <dbReference type="Proteomes" id="UP000837857"/>
    </source>
</evidence>
<dbReference type="InterPro" id="IPR014756">
    <property type="entry name" value="Ig_E-set"/>
</dbReference>
<keyword evidence="5" id="KW-1185">Reference proteome</keyword>
<dbReference type="PANTHER" id="PTHR11188:SF17">
    <property type="entry name" value="FI21816P1"/>
    <property type="match status" value="1"/>
</dbReference>
<organism evidence="4 5">
    <name type="scientific">Iphiclides podalirius</name>
    <name type="common">scarce swallowtail</name>
    <dbReference type="NCBI Taxonomy" id="110791"/>
    <lineage>
        <taxon>Eukaryota</taxon>
        <taxon>Metazoa</taxon>
        <taxon>Ecdysozoa</taxon>
        <taxon>Arthropoda</taxon>
        <taxon>Hexapoda</taxon>
        <taxon>Insecta</taxon>
        <taxon>Pterygota</taxon>
        <taxon>Neoptera</taxon>
        <taxon>Endopterygota</taxon>
        <taxon>Lepidoptera</taxon>
        <taxon>Glossata</taxon>
        <taxon>Ditrysia</taxon>
        <taxon>Papilionoidea</taxon>
        <taxon>Papilionidae</taxon>
        <taxon>Papilioninae</taxon>
        <taxon>Iphiclides</taxon>
    </lineage>
</organism>